<comment type="caution">
    <text evidence="4">The sequence shown here is derived from an EMBL/GenBank/DDBJ whole genome shotgun (WGS) entry which is preliminary data.</text>
</comment>
<dbReference type="EMBL" id="BSXT01005516">
    <property type="protein sequence ID" value="GMF60746.1"/>
    <property type="molecule type" value="Genomic_DNA"/>
</dbReference>
<keyword evidence="1" id="KW-0645">Protease</keyword>
<keyword evidence="5" id="KW-1185">Reference proteome</keyword>
<dbReference type="GO" id="GO:0003676">
    <property type="term" value="F:nucleic acid binding"/>
    <property type="evidence" value="ECO:0007669"/>
    <property type="project" value="InterPro"/>
</dbReference>
<dbReference type="Pfam" id="PF14223">
    <property type="entry name" value="Retrotran_gag_2"/>
    <property type="match status" value="1"/>
</dbReference>
<feature type="domain" description="Integrase catalytic" evidence="3">
    <location>
        <begin position="524"/>
        <end position="703"/>
    </location>
</feature>
<dbReference type="Pfam" id="PF25597">
    <property type="entry name" value="SH3_retrovirus"/>
    <property type="match status" value="1"/>
</dbReference>
<dbReference type="GO" id="GO:0015074">
    <property type="term" value="P:DNA integration"/>
    <property type="evidence" value="ECO:0007669"/>
    <property type="project" value="InterPro"/>
</dbReference>
<dbReference type="InterPro" id="IPR036397">
    <property type="entry name" value="RNaseH_sf"/>
</dbReference>
<reference evidence="4" key="1">
    <citation type="submission" date="2023-04" db="EMBL/GenBank/DDBJ databases">
        <title>Phytophthora fragariaefolia NBRC 109709.</title>
        <authorList>
            <person name="Ichikawa N."/>
            <person name="Sato H."/>
            <person name="Tonouchi N."/>
        </authorList>
    </citation>
    <scope>NUCLEOTIDE SEQUENCE</scope>
    <source>
        <strain evidence="4">NBRC 109709</strain>
    </source>
</reference>
<dbReference type="AlphaFoldDB" id="A0A9W7D6K0"/>
<dbReference type="InterPro" id="IPR001584">
    <property type="entry name" value="Integrase_cat-core"/>
</dbReference>
<dbReference type="SUPFAM" id="SSF53098">
    <property type="entry name" value="Ribonuclease H-like"/>
    <property type="match status" value="1"/>
</dbReference>
<gene>
    <name evidence="4" type="ORF">Pfra01_002638800</name>
</gene>
<organism evidence="4 5">
    <name type="scientific">Phytophthora fragariaefolia</name>
    <dbReference type="NCBI Taxonomy" id="1490495"/>
    <lineage>
        <taxon>Eukaryota</taxon>
        <taxon>Sar</taxon>
        <taxon>Stramenopiles</taxon>
        <taxon>Oomycota</taxon>
        <taxon>Peronosporomycetes</taxon>
        <taxon>Peronosporales</taxon>
        <taxon>Peronosporaceae</taxon>
        <taxon>Phytophthora</taxon>
    </lineage>
</organism>
<dbReference type="GO" id="GO:0008233">
    <property type="term" value="F:peptidase activity"/>
    <property type="evidence" value="ECO:0007669"/>
    <property type="project" value="UniProtKB-KW"/>
</dbReference>
<dbReference type="InterPro" id="IPR039537">
    <property type="entry name" value="Retrotran_Ty1/copia-like"/>
</dbReference>
<dbReference type="GO" id="GO:0006508">
    <property type="term" value="P:proteolysis"/>
    <property type="evidence" value="ECO:0007669"/>
    <property type="project" value="UniProtKB-KW"/>
</dbReference>
<dbReference type="Gene3D" id="3.30.420.10">
    <property type="entry name" value="Ribonuclease H-like superfamily/Ribonuclease H"/>
    <property type="match status" value="1"/>
</dbReference>
<name>A0A9W7D6K0_9STRA</name>
<proteinExistence type="predicted"/>
<dbReference type="InterPro" id="IPR054722">
    <property type="entry name" value="PolX-like_BBD"/>
</dbReference>
<evidence type="ECO:0000256" key="2">
    <source>
        <dbReference type="SAM" id="MobiDB-lite"/>
    </source>
</evidence>
<dbReference type="PANTHER" id="PTHR42648:SF28">
    <property type="entry name" value="TRANSPOSON-ENCODED PROTEIN WITH RIBONUCLEASE H-LIKE AND RETROVIRUS ZINC FINGER-LIKE DOMAINS"/>
    <property type="match status" value="1"/>
</dbReference>
<evidence type="ECO:0000313" key="5">
    <source>
        <dbReference type="Proteomes" id="UP001165121"/>
    </source>
</evidence>
<accession>A0A9W7D6K0</accession>
<dbReference type="OrthoDB" id="422839at2759"/>
<dbReference type="InterPro" id="IPR025724">
    <property type="entry name" value="GAG-pre-integrase_dom"/>
</dbReference>
<dbReference type="Pfam" id="PF13976">
    <property type="entry name" value="gag_pre-integrs"/>
    <property type="match status" value="1"/>
</dbReference>
<sequence>MPILYPQSCTHNDVAPVAWKTRVIATLDGKHLLGFVMNPNYDGLSDTEDDDVVMELPEADEVEFTSPDDSVNDDPPGPLRFPNKSELRRRETRAKMYLLSTLDNIHALLVRDKRTAYEIFATIRERYENKSLHGDPYYIQSYLMELKYEEGTDLNLFLLKMEQAIHACSGSTNSSLSDEQQSIYLYHAMSASWRNDLQIWKGTRKFIRYAELRHNIEQKVRDELAKTKYIVQKDESRVAPSSPKTSLPTSRIAVLQTLIHVAPTPIPIPKTASATTIIAVDTIATTTAVLDASGSLTILSSYSTALATLSPSIPRGLRSYSRPRLDRGPGCTRHITAVKDWFTSLTSSSRSITVGGKTEIPIEGTGSIRLVIEDAKGATRTVDLDNVLYAPNRKFNLLSVPNAARNDFKIVFDPTKCTLYYANRYKFFARLVSSADLYQFKAAPATSTSPKPAKAHLAATGKHDTFLLWHKRLGHPNFRLMQDMSKTKALADLHRAQDDNTYFCRSCVYAKSHRTPFNNAPVERAKAPLGKVHSDMTGPFPVPTLSGCHTFLTIIVDYSRYMYLYVIRNKSELYECYERFRQSAVTLFRKDIEHFEYRTNHFDPEIQVLQSDNAKEYEKLGRHISRAYGTHAQFTNAYTPQQNGVAERRMRTILERTRAFLIDGSLPQQLWTECVTHACNLINMTPSTATGNKTPYEKWYQRKPSSQYHKVFGCSAYAHIPSAHRNKLDPRAFRCMYVGLPRNKKGYRLMDIKTNKIVYCRDVVVKEDDFSTLACIAPAVVPPTNATTTGHGDFTLLPSLRSVVGSHLQQAHISTASSHLKRLADGNPANGLPSRTTKHANLSDTGPTHDYLNAPADLNEAEERLQHQYVLLALRHVAEPQTYREALRSDHASEWLHAAQAEYQSHIGNGT</sequence>
<feature type="region of interest" description="Disordered" evidence="2">
    <location>
        <begin position="60"/>
        <end position="83"/>
    </location>
</feature>
<evidence type="ECO:0000313" key="4">
    <source>
        <dbReference type="EMBL" id="GMF60746.1"/>
    </source>
</evidence>
<dbReference type="InterPro" id="IPR057670">
    <property type="entry name" value="SH3_retrovirus"/>
</dbReference>
<dbReference type="Proteomes" id="UP001165121">
    <property type="component" value="Unassembled WGS sequence"/>
</dbReference>
<dbReference type="PROSITE" id="PS50994">
    <property type="entry name" value="INTEGRASE"/>
    <property type="match status" value="1"/>
</dbReference>
<dbReference type="PANTHER" id="PTHR42648">
    <property type="entry name" value="TRANSPOSASE, PUTATIVE-RELATED"/>
    <property type="match status" value="1"/>
</dbReference>
<dbReference type="Pfam" id="PF22936">
    <property type="entry name" value="Pol_BBD"/>
    <property type="match status" value="1"/>
</dbReference>
<protein>
    <submittedName>
        <fullName evidence="4">Unnamed protein product</fullName>
    </submittedName>
</protein>
<dbReference type="InterPro" id="IPR012337">
    <property type="entry name" value="RNaseH-like_sf"/>
</dbReference>
<feature type="region of interest" description="Disordered" evidence="2">
    <location>
        <begin position="822"/>
        <end position="853"/>
    </location>
</feature>
<feature type="compositionally biased region" description="Polar residues" evidence="2">
    <location>
        <begin position="833"/>
        <end position="846"/>
    </location>
</feature>
<evidence type="ECO:0000259" key="3">
    <source>
        <dbReference type="PROSITE" id="PS50994"/>
    </source>
</evidence>
<keyword evidence="1" id="KW-0378">Hydrolase</keyword>
<evidence type="ECO:0000256" key="1">
    <source>
        <dbReference type="ARBA" id="ARBA00022670"/>
    </source>
</evidence>